<name>A0A2T7NWM7_POMCA</name>
<dbReference type="Proteomes" id="UP000245119">
    <property type="component" value="Linkage Group LG8"/>
</dbReference>
<organism evidence="7 8">
    <name type="scientific">Pomacea canaliculata</name>
    <name type="common">Golden apple snail</name>
    <dbReference type="NCBI Taxonomy" id="400727"/>
    <lineage>
        <taxon>Eukaryota</taxon>
        <taxon>Metazoa</taxon>
        <taxon>Spiralia</taxon>
        <taxon>Lophotrochozoa</taxon>
        <taxon>Mollusca</taxon>
        <taxon>Gastropoda</taxon>
        <taxon>Caenogastropoda</taxon>
        <taxon>Architaenioglossa</taxon>
        <taxon>Ampullarioidea</taxon>
        <taxon>Ampullariidae</taxon>
        <taxon>Pomacea</taxon>
    </lineage>
</organism>
<evidence type="ECO:0000256" key="1">
    <source>
        <dbReference type="ARBA" id="ARBA00004370"/>
    </source>
</evidence>
<evidence type="ECO:0000259" key="6">
    <source>
        <dbReference type="PROSITE" id="PS50262"/>
    </source>
</evidence>
<dbReference type="InterPro" id="IPR017452">
    <property type="entry name" value="GPCR_Rhodpsn_7TM"/>
</dbReference>
<dbReference type="AlphaFoldDB" id="A0A2T7NWM7"/>
<dbReference type="InterPro" id="IPR000276">
    <property type="entry name" value="GPCR_Rhodpsn"/>
</dbReference>
<keyword evidence="4 5" id="KW-0472">Membrane</keyword>
<evidence type="ECO:0000256" key="5">
    <source>
        <dbReference type="SAM" id="Phobius"/>
    </source>
</evidence>
<dbReference type="Pfam" id="PF00001">
    <property type="entry name" value="7tm_1"/>
    <property type="match status" value="1"/>
</dbReference>
<feature type="transmembrane region" description="Helical" evidence="5">
    <location>
        <begin position="134"/>
        <end position="158"/>
    </location>
</feature>
<dbReference type="GO" id="GO:0016020">
    <property type="term" value="C:membrane"/>
    <property type="evidence" value="ECO:0007669"/>
    <property type="project" value="UniProtKB-SubCell"/>
</dbReference>
<dbReference type="InterPro" id="IPR052954">
    <property type="entry name" value="GPCR-Ligand_Int"/>
</dbReference>
<comment type="subcellular location">
    <subcellularLocation>
        <location evidence="1">Membrane</location>
    </subcellularLocation>
</comment>
<evidence type="ECO:0000313" key="8">
    <source>
        <dbReference type="Proteomes" id="UP000245119"/>
    </source>
</evidence>
<gene>
    <name evidence="7" type="ORF">C0Q70_13231</name>
</gene>
<feature type="domain" description="G-protein coupled receptors family 1 profile" evidence="6">
    <location>
        <begin position="1"/>
        <end position="155"/>
    </location>
</feature>
<feature type="transmembrane region" description="Helical" evidence="5">
    <location>
        <begin position="78"/>
        <end position="101"/>
    </location>
</feature>
<feature type="transmembrane region" description="Helical" evidence="5">
    <location>
        <begin position="23"/>
        <end position="44"/>
    </location>
</feature>
<dbReference type="PANTHER" id="PTHR46641">
    <property type="entry name" value="FMRFAMIDE RECEPTOR-RELATED"/>
    <property type="match status" value="1"/>
</dbReference>
<proteinExistence type="predicted"/>
<keyword evidence="8" id="KW-1185">Reference proteome</keyword>
<sequence length="281" mass="31929">MTFQRAVSILWPLRVGVYCNKTLARVLVTSICIFFVLVNAHILYGHTIDQIVNVTNATSTNFYIYVTDDYATFFESTFAWVDTCFASLLPFSLLLAANIVLVRRLRSSLKNTEQKLTFGSASQSHVRQKKTSSVTVTLVAVSVTFIVLTLPLSVYVTYFKTFSRGSDESVDIAAANELTLAIAFMIPRERSHFVWTHYHPEHKRDHRHTYNHDYATFFESTIHMGGRLLSIHSTFLVAVGNRLKSEGSLKQMEQTFGYAPRIQRSPKEDVFHDGDGWPKLS</sequence>
<comment type="caution">
    <text evidence="7">The sequence shown here is derived from an EMBL/GenBank/DDBJ whole genome shotgun (WGS) entry which is preliminary data.</text>
</comment>
<dbReference type="OrthoDB" id="9990906at2759"/>
<evidence type="ECO:0000313" key="7">
    <source>
        <dbReference type="EMBL" id="PVD25575.1"/>
    </source>
</evidence>
<keyword evidence="3 5" id="KW-1133">Transmembrane helix</keyword>
<evidence type="ECO:0000256" key="4">
    <source>
        <dbReference type="ARBA" id="ARBA00023136"/>
    </source>
</evidence>
<dbReference type="GO" id="GO:0004930">
    <property type="term" value="F:G protein-coupled receptor activity"/>
    <property type="evidence" value="ECO:0007669"/>
    <property type="project" value="InterPro"/>
</dbReference>
<reference evidence="7 8" key="1">
    <citation type="submission" date="2018-04" db="EMBL/GenBank/DDBJ databases">
        <title>The genome of golden apple snail Pomacea canaliculata provides insight into stress tolerance and invasive adaptation.</title>
        <authorList>
            <person name="Liu C."/>
            <person name="Liu B."/>
            <person name="Ren Y."/>
            <person name="Zhang Y."/>
            <person name="Wang H."/>
            <person name="Li S."/>
            <person name="Jiang F."/>
            <person name="Yin L."/>
            <person name="Zhang G."/>
            <person name="Qian W."/>
            <person name="Fan W."/>
        </authorList>
    </citation>
    <scope>NUCLEOTIDE SEQUENCE [LARGE SCALE GENOMIC DNA]</scope>
    <source>
        <strain evidence="7">SZHN2017</strain>
        <tissue evidence="7">Muscle</tissue>
    </source>
</reference>
<evidence type="ECO:0000256" key="3">
    <source>
        <dbReference type="ARBA" id="ARBA00022989"/>
    </source>
</evidence>
<dbReference type="PROSITE" id="PS50262">
    <property type="entry name" value="G_PROTEIN_RECEP_F1_2"/>
    <property type="match status" value="1"/>
</dbReference>
<keyword evidence="2 5" id="KW-0812">Transmembrane</keyword>
<accession>A0A2T7NWM7</accession>
<dbReference type="Gene3D" id="1.20.1070.10">
    <property type="entry name" value="Rhodopsin 7-helix transmembrane proteins"/>
    <property type="match status" value="1"/>
</dbReference>
<evidence type="ECO:0000256" key="2">
    <source>
        <dbReference type="ARBA" id="ARBA00022692"/>
    </source>
</evidence>
<protein>
    <recommendedName>
        <fullName evidence="6">G-protein coupled receptors family 1 profile domain-containing protein</fullName>
    </recommendedName>
</protein>
<dbReference type="SUPFAM" id="SSF81321">
    <property type="entry name" value="Family A G protein-coupled receptor-like"/>
    <property type="match status" value="1"/>
</dbReference>
<dbReference type="EMBL" id="PZQS01000008">
    <property type="protein sequence ID" value="PVD25575.1"/>
    <property type="molecule type" value="Genomic_DNA"/>
</dbReference>